<feature type="compositionally biased region" description="Low complexity" evidence="2">
    <location>
        <begin position="151"/>
        <end position="161"/>
    </location>
</feature>
<evidence type="ECO:0000313" key="4">
    <source>
        <dbReference type="Proteomes" id="UP001152795"/>
    </source>
</evidence>
<feature type="region of interest" description="Disordered" evidence="2">
    <location>
        <begin position="449"/>
        <end position="491"/>
    </location>
</feature>
<feature type="region of interest" description="Disordered" evidence="2">
    <location>
        <begin position="137"/>
        <end position="164"/>
    </location>
</feature>
<feature type="compositionally biased region" description="Polar residues" evidence="2">
    <location>
        <begin position="449"/>
        <end position="472"/>
    </location>
</feature>
<feature type="coiled-coil region" evidence="1">
    <location>
        <begin position="164"/>
        <end position="206"/>
    </location>
</feature>
<dbReference type="Proteomes" id="UP001152795">
    <property type="component" value="Unassembled WGS sequence"/>
</dbReference>
<keyword evidence="4" id="KW-1185">Reference proteome</keyword>
<proteinExistence type="predicted"/>
<sequence length="780" mass="87611">MSTYTSTDMEIELVDSGDEERGRRLRKPTSKGKAYNVQRKRRTCINVQTKITKHINRINLVTCSYDNCHIIKQELDVLVALNAELKEAFQLWRMELTMEEEIADALAWYDEQCERNSRFTIEIEQWITSAKQNIEEQMDKRSFSSRHSSRTKSSSSSESSSQARVKERIKVVELRAKAATLERKQKLENEAEKLRLEEEIAIAEGREEMLLKFEQEMSRNDDMNQYHEQYAKSNSTPYDIMTPSFAPNIPSTSFAPSIPSTSFAPNIPSTSFAPNIPSTSFAPSIPSTSFAPNIPSTSFAPNIPSTSFAPSIPSTSFAPNIPSTSFAPSIPSTSFAPNVPSTSFAPSIPSTSFAPNIRSTSFVPNIPSTSFTPNIPSTSFAPNVPFTSFISNIPSTPFVSNISGTVFPAKTQASRFTPNVRAPIFTPNIPATNAASKRSVTFVNEHRQSLPTYSPPSFSQTDSASPIITSSYPGLRHTNPGPRLSPRVTSTPWDQTISTQARISNEPSVVYQPSFESRIPVPLPTTANRVQPEAWEQASQVSIPRTNEDQFGVLIEKQCNLTEMIMQQNQRSLIPRLALSKFSGDPTEYNIFIQGFNSQFHNKLNSNSDRLRYLDQYLEGEAKELVKGCHYMDPDIGYAEARRLIDEKYGDPYNISNAFIKKMPEWPMLKPGDDDGLNRFSTFLTQCCSAMKSLSYLTILDHPHNLQTLVKKLPFHLQDRWRRVASKARVGHRNMPSFDSFANFIKDEAKVATDPIFSREALRVQSSDGVNNKRKPPNYK</sequence>
<evidence type="ECO:0000256" key="1">
    <source>
        <dbReference type="SAM" id="Coils"/>
    </source>
</evidence>
<organism evidence="3 4">
    <name type="scientific">Paramuricea clavata</name>
    <name type="common">Red gorgonian</name>
    <name type="synonym">Violescent sea-whip</name>
    <dbReference type="NCBI Taxonomy" id="317549"/>
    <lineage>
        <taxon>Eukaryota</taxon>
        <taxon>Metazoa</taxon>
        <taxon>Cnidaria</taxon>
        <taxon>Anthozoa</taxon>
        <taxon>Octocorallia</taxon>
        <taxon>Malacalcyonacea</taxon>
        <taxon>Plexauridae</taxon>
        <taxon>Paramuricea</taxon>
    </lineage>
</organism>
<protein>
    <submittedName>
        <fullName evidence="3">Uncharacterized protein</fullName>
    </submittedName>
</protein>
<reference evidence="3" key="1">
    <citation type="submission" date="2020-04" db="EMBL/GenBank/DDBJ databases">
        <authorList>
            <person name="Alioto T."/>
            <person name="Alioto T."/>
            <person name="Gomez Garrido J."/>
        </authorList>
    </citation>
    <scope>NUCLEOTIDE SEQUENCE</scope>
    <source>
        <strain evidence="3">A484AB</strain>
    </source>
</reference>
<comment type="caution">
    <text evidence="3">The sequence shown here is derived from an EMBL/GenBank/DDBJ whole genome shotgun (WGS) entry which is preliminary data.</text>
</comment>
<dbReference type="EMBL" id="CACRXK020029397">
    <property type="protein sequence ID" value="CAB4042065.1"/>
    <property type="molecule type" value="Genomic_DNA"/>
</dbReference>
<accession>A0A7D9K7G2</accession>
<dbReference type="AlphaFoldDB" id="A0A7D9K7G2"/>
<dbReference type="InterPro" id="IPR005312">
    <property type="entry name" value="DUF1759"/>
</dbReference>
<evidence type="ECO:0000313" key="3">
    <source>
        <dbReference type="EMBL" id="CAB4042065.1"/>
    </source>
</evidence>
<gene>
    <name evidence="3" type="ORF">PACLA_8A000530</name>
</gene>
<name>A0A7D9K7G2_PARCT</name>
<dbReference type="PANTHER" id="PTHR47331">
    <property type="entry name" value="PHD-TYPE DOMAIN-CONTAINING PROTEIN"/>
    <property type="match status" value="1"/>
</dbReference>
<dbReference type="Pfam" id="PF03564">
    <property type="entry name" value="DUF1759"/>
    <property type="match status" value="1"/>
</dbReference>
<keyword evidence="1" id="KW-0175">Coiled coil</keyword>
<dbReference type="OrthoDB" id="10068075at2759"/>
<dbReference type="PANTHER" id="PTHR47331:SF4">
    <property type="entry name" value="PEPTIDASE S1 DOMAIN-CONTAINING PROTEIN"/>
    <property type="match status" value="1"/>
</dbReference>
<evidence type="ECO:0000256" key="2">
    <source>
        <dbReference type="SAM" id="MobiDB-lite"/>
    </source>
</evidence>
<feature type="non-terminal residue" evidence="3">
    <location>
        <position position="780"/>
    </location>
</feature>